<dbReference type="Pfam" id="PF14852">
    <property type="entry name" value="Fis1_TPR_N"/>
    <property type="match status" value="1"/>
</dbReference>
<evidence type="ECO:0000313" key="14">
    <source>
        <dbReference type="EMBL" id="CAD5121775.1"/>
    </source>
</evidence>
<dbReference type="GO" id="GO:0005778">
    <property type="term" value="C:peroxisomal membrane"/>
    <property type="evidence" value="ECO:0007669"/>
    <property type="project" value="UniProtKB-SubCell"/>
</dbReference>
<keyword evidence="15" id="KW-1185">Reference proteome</keyword>
<comment type="similarity">
    <text evidence="3 11">Belongs to the FIS1 family.</text>
</comment>
<dbReference type="Pfam" id="PF14853">
    <property type="entry name" value="Fis1_TPR_C"/>
    <property type="match status" value="1"/>
</dbReference>
<dbReference type="GO" id="GO:0000266">
    <property type="term" value="P:mitochondrial fission"/>
    <property type="evidence" value="ECO:0007669"/>
    <property type="project" value="UniProtKB-UniRule"/>
</dbReference>
<dbReference type="InterPro" id="IPR028061">
    <property type="entry name" value="Fis1_TPR_C"/>
</dbReference>
<dbReference type="PROSITE" id="PS50005">
    <property type="entry name" value="TPR"/>
    <property type="match status" value="1"/>
</dbReference>
<organism evidence="14 15">
    <name type="scientific">Dimorphilus gyrociliatus</name>
    <dbReference type="NCBI Taxonomy" id="2664684"/>
    <lineage>
        <taxon>Eukaryota</taxon>
        <taxon>Metazoa</taxon>
        <taxon>Spiralia</taxon>
        <taxon>Lophotrochozoa</taxon>
        <taxon>Annelida</taxon>
        <taxon>Polychaeta</taxon>
        <taxon>Polychaeta incertae sedis</taxon>
        <taxon>Dinophilidae</taxon>
        <taxon>Dimorphilus</taxon>
    </lineage>
</organism>
<keyword evidence="4 13" id="KW-0812">Transmembrane</keyword>
<evidence type="ECO:0000256" key="8">
    <source>
        <dbReference type="ARBA" id="ARBA00023128"/>
    </source>
</evidence>
<dbReference type="PANTHER" id="PTHR13247">
    <property type="entry name" value="TETRATRICOPEPTIDE REPEAT PROTEIN 11 TPR REPEAT PROTEIN 11"/>
    <property type="match status" value="1"/>
</dbReference>
<dbReference type="GO" id="GO:0016559">
    <property type="term" value="P:peroxisome fission"/>
    <property type="evidence" value="ECO:0007669"/>
    <property type="project" value="TreeGrafter"/>
</dbReference>
<dbReference type="SUPFAM" id="SSF48452">
    <property type="entry name" value="TPR-like"/>
    <property type="match status" value="1"/>
</dbReference>
<comment type="subcellular location">
    <subcellularLocation>
        <location evidence="2">Mitochondrion outer membrane</location>
        <topology evidence="2">Single-pass membrane protein</topology>
    </subcellularLocation>
    <subcellularLocation>
        <location evidence="1">Peroxisome membrane</location>
        <topology evidence="1">Single-pass membrane protein</topology>
    </subcellularLocation>
</comment>
<evidence type="ECO:0000256" key="6">
    <source>
        <dbReference type="ARBA" id="ARBA00022787"/>
    </source>
</evidence>
<reference evidence="14 15" key="1">
    <citation type="submission" date="2020-08" db="EMBL/GenBank/DDBJ databases">
        <authorList>
            <person name="Hejnol A."/>
        </authorList>
    </citation>
    <scope>NUCLEOTIDE SEQUENCE [LARGE SCALE GENOMIC DNA]</scope>
</reference>
<dbReference type="GO" id="GO:0000422">
    <property type="term" value="P:autophagy of mitochondrion"/>
    <property type="evidence" value="ECO:0007669"/>
    <property type="project" value="TreeGrafter"/>
</dbReference>
<keyword evidence="9 11" id="KW-0472">Membrane</keyword>
<evidence type="ECO:0000256" key="9">
    <source>
        <dbReference type="ARBA" id="ARBA00023136"/>
    </source>
</evidence>
<keyword evidence="7 13" id="KW-1133">Transmembrane helix</keyword>
<comment type="caution">
    <text evidence="14">The sequence shown here is derived from an EMBL/GenBank/DDBJ whole genome shotgun (WGS) entry which is preliminary data.</text>
</comment>
<evidence type="ECO:0000256" key="13">
    <source>
        <dbReference type="SAM" id="Phobius"/>
    </source>
</evidence>
<feature type="repeat" description="TPR" evidence="12">
    <location>
        <begin position="75"/>
        <end position="108"/>
    </location>
</feature>
<evidence type="ECO:0000256" key="11">
    <source>
        <dbReference type="PIRNR" id="PIRNR008835"/>
    </source>
</evidence>
<dbReference type="OrthoDB" id="421154at2759"/>
<keyword evidence="10" id="KW-0576">Peroxisome</keyword>
<keyword evidence="6 11" id="KW-1000">Mitochondrion outer membrane</keyword>
<keyword evidence="12" id="KW-0802">TPR repeat</keyword>
<evidence type="ECO:0000256" key="5">
    <source>
        <dbReference type="ARBA" id="ARBA00022703"/>
    </source>
</evidence>
<dbReference type="GO" id="GO:0005741">
    <property type="term" value="C:mitochondrial outer membrane"/>
    <property type="evidence" value="ECO:0007669"/>
    <property type="project" value="UniProtKB-SubCell"/>
</dbReference>
<dbReference type="FunFam" id="1.25.40.10:FF:000147">
    <property type="entry name" value="Mitochondrial fission 1 protein"/>
    <property type="match status" value="1"/>
</dbReference>
<evidence type="ECO:0000256" key="2">
    <source>
        <dbReference type="ARBA" id="ARBA00004572"/>
    </source>
</evidence>
<dbReference type="GO" id="GO:0043653">
    <property type="term" value="P:mitochondrial fragmentation involved in apoptotic process"/>
    <property type="evidence" value="ECO:0007669"/>
    <property type="project" value="TreeGrafter"/>
</dbReference>
<protein>
    <recommendedName>
        <fullName evidence="11">Mitochondrial fission 1 protein</fullName>
    </recommendedName>
</protein>
<evidence type="ECO:0000256" key="1">
    <source>
        <dbReference type="ARBA" id="ARBA00004549"/>
    </source>
</evidence>
<keyword evidence="5" id="KW-0053">Apoptosis</keyword>
<dbReference type="AlphaFoldDB" id="A0A7I8W1N4"/>
<name>A0A7I8W1N4_9ANNE</name>
<dbReference type="CDD" id="cd12212">
    <property type="entry name" value="Fis1"/>
    <property type="match status" value="1"/>
</dbReference>
<evidence type="ECO:0000256" key="4">
    <source>
        <dbReference type="ARBA" id="ARBA00022692"/>
    </source>
</evidence>
<dbReference type="InterPro" id="IPR019734">
    <property type="entry name" value="TPR_rpt"/>
</dbReference>
<evidence type="ECO:0000256" key="7">
    <source>
        <dbReference type="ARBA" id="ARBA00022989"/>
    </source>
</evidence>
<accession>A0A7I8W1N4</accession>
<comment type="domain">
    <text evidence="11">The C-terminus is required for mitochondrial localization, while the N-terminus is necessary for mitochondrial fission.</text>
</comment>
<dbReference type="PIRSF" id="PIRSF008835">
    <property type="entry name" value="TPR_repeat_11_Fis1"/>
    <property type="match status" value="1"/>
</dbReference>
<keyword evidence="8 11" id="KW-0496">Mitochondrion</keyword>
<evidence type="ECO:0000313" key="15">
    <source>
        <dbReference type="Proteomes" id="UP000549394"/>
    </source>
</evidence>
<comment type="function">
    <text evidence="11">Involved in the fragmentation of the mitochondrial network and its perinuclear clustering.</text>
</comment>
<proteinExistence type="inferred from homology"/>
<dbReference type="InterPro" id="IPR016543">
    <property type="entry name" value="Fis1"/>
</dbReference>
<dbReference type="Gene3D" id="1.25.40.10">
    <property type="entry name" value="Tetratricopeptide repeat domain"/>
    <property type="match status" value="1"/>
</dbReference>
<gene>
    <name evidence="14" type="ORF">DGYR_LOCUS9683</name>
</gene>
<dbReference type="Proteomes" id="UP000549394">
    <property type="component" value="Unassembled WGS sequence"/>
</dbReference>
<dbReference type="InterPro" id="IPR011990">
    <property type="entry name" value="TPR-like_helical_dom_sf"/>
</dbReference>
<dbReference type="PANTHER" id="PTHR13247:SF0">
    <property type="entry name" value="MITOCHONDRIAL FISSION 1 PROTEIN"/>
    <property type="match status" value="1"/>
</dbReference>
<evidence type="ECO:0000256" key="3">
    <source>
        <dbReference type="ARBA" id="ARBA00008937"/>
    </source>
</evidence>
<dbReference type="InterPro" id="IPR033745">
    <property type="entry name" value="Fis1_cytosol"/>
</dbReference>
<sequence>MNMMESIVEDRVSPEDLRKFEAKYLSALKNGFVPPTTQFDYSWCLIRSESMSRVREGVKLLEDLYKKSGENDEKRDYLFYLAIGNTRIGEYNKALNYTEAILKVEPKNSQSHQLHEYITKRRNKEGLIGAAVAGGAAVAVLGGLIGLGMRMCIL</sequence>
<dbReference type="InterPro" id="IPR028058">
    <property type="entry name" value="Fis1_TPR_N"/>
</dbReference>
<evidence type="ECO:0000256" key="10">
    <source>
        <dbReference type="ARBA" id="ARBA00023140"/>
    </source>
</evidence>
<dbReference type="EMBL" id="CAJFCJ010000015">
    <property type="protein sequence ID" value="CAD5121775.1"/>
    <property type="molecule type" value="Genomic_DNA"/>
</dbReference>
<feature type="transmembrane region" description="Helical" evidence="13">
    <location>
        <begin position="127"/>
        <end position="149"/>
    </location>
</feature>
<evidence type="ECO:0000256" key="12">
    <source>
        <dbReference type="PROSITE-ProRule" id="PRU00339"/>
    </source>
</evidence>